<dbReference type="AlphaFoldDB" id="A0A078AMW8"/>
<evidence type="ECO:0000259" key="2">
    <source>
        <dbReference type="PROSITE" id="PS50042"/>
    </source>
</evidence>
<name>A0A078AMW8_STYLE</name>
<evidence type="ECO:0000313" key="4">
    <source>
        <dbReference type="Proteomes" id="UP000039865"/>
    </source>
</evidence>
<dbReference type="InterPro" id="IPR000595">
    <property type="entry name" value="cNMP-bd_dom"/>
</dbReference>
<protein>
    <recommendedName>
        <fullName evidence="2">Cyclic nucleotide-binding domain-containing protein</fullName>
    </recommendedName>
</protein>
<gene>
    <name evidence="3" type="primary">Contig18480.g19624</name>
    <name evidence="3" type="ORF">STYLEM_12313</name>
</gene>
<dbReference type="Pfam" id="PF07885">
    <property type="entry name" value="Ion_trans_2"/>
    <property type="match status" value="1"/>
</dbReference>
<dbReference type="SUPFAM" id="SSF51206">
    <property type="entry name" value="cAMP-binding domain-like"/>
    <property type="match status" value="1"/>
</dbReference>
<dbReference type="InParanoid" id="A0A078AMW8"/>
<dbReference type="InterPro" id="IPR018490">
    <property type="entry name" value="cNMP-bd_dom_sf"/>
</dbReference>
<dbReference type="Gene3D" id="1.10.287.70">
    <property type="match status" value="1"/>
</dbReference>
<dbReference type="InterPro" id="IPR013099">
    <property type="entry name" value="K_chnl_dom"/>
</dbReference>
<dbReference type="PANTHER" id="PTHR47823">
    <property type="entry name" value="ION_TRANS DOMAIN-CONTAINING PROTEIN"/>
    <property type="match status" value="1"/>
</dbReference>
<dbReference type="Gene3D" id="2.60.120.10">
    <property type="entry name" value="Jelly Rolls"/>
    <property type="match status" value="1"/>
</dbReference>
<dbReference type="PROSITE" id="PS50042">
    <property type="entry name" value="CNMP_BINDING_3"/>
    <property type="match status" value="1"/>
</dbReference>
<evidence type="ECO:0000256" key="1">
    <source>
        <dbReference type="SAM" id="Phobius"/>
    </source>
</evidence>
<keyword evidence="1" id="KW-0472">Membrane</keyword>
<feature type="transmembrane region" description="Helical" evidence="1">
    <location>
        <begin position="251"/>
        <end position="269"/>
    </location>
</feature>
<dbReference type="EMBL" id="CCKQ01011702">
    <property type="protein sequence ID" value="CDW83271.1"/>
    <property type="molecule type" value="Genomic_DNA"/>
</dbReference>
<keyword evidence="4" id="KW-1185">Reference proteome</keyword>
<dbReference type="OMA" id="HENEWEN"/>
<feature type="domain" description="Cyclic nucleotide-binding" evidence="2">
    <location>
        <begin position="408"/>
        <end position="500"/>
    </location>
</feature>
<reference evidence="3 4" key="1">
    <citation type="submission" date="2014-06" db="EMBL/GenBank/DDBJ databases">
        <authorList>
            <person name="Swart Estienne"/>
        </authorList>
    </citation>
    <scope>NUCLEOTIDE SEQUENCE [LARGE SCALE GENOMIC DNA]</scope>
    <source>
        <strain evidence="3 4">130c</strain>
    </source>
</reference>
<feature type="transmembrane region" description="Helical" evidence="1">
    <location>
        <begin position="169"/>
        <end position="190"/>
    </location>
</feature>
<dbReference type="InterPro" id="IPR014710">
    <property type="entry name" value="RmlC-like_jellyroll"/>
</dbReference>
<feature type="transmembrane region" description="Helical" evidence="1">
    <location>
        <begin position="101"/>
        <end position="125"/>
    </location>
</feature>
<proteinExistence type="predicted"/>
<feature type="transmembrane region" description="Helical" evidence="1">
    <location>
        <begin position="137"/>
        <end position="157"/>
    </location>
</feature>
<sequence>MRCPWFYYTFFETAAKKQRRQERRMHHEVKKLEENAGGKKIQRIQELWRIARTVYLSTGFLKRSKDSISKKQVRGSLQVSSVFSQETIYSFIILPENRLKLFWDTCCSALLFISIIQVMFCIAFQLKPFENVRVFELAIDCILITDQLFTFFTSYYYKKKLIHKPQKIIRKYLTGFFIIDCFANMPMLSITKWSKLNQARTVEWFSFLKIILYILLFIHFEACLLSYFGVAFDDFSWIDIWGIERTNLGEIYLCGLYTTLVTFVTVGYGDFSATTTYECIIFMSLELAGISVFSLMIRTVQNFMSNHSQAILSDKQDGLETWLIALNRKSKNTQVIRPRDIRSIQRFFEVYYRRSPLYYFDTEFYNDLSIQAKNKLVKTITKPYKKMFKFFFEDLDHSYKASNVFVRDILASLFLQIYEPKKTIIAFKENVTEISFIYQGGVVIYDKNTDRSIVQYGQGSYIGDFQIFFEIRSNFRYVSADVTIDTHLMCINKDRLMTILKDHPTEQSFLTLRAKKRYVNLKKNRNIARKEEIQNHFKQQRQVVQRFGSSQMNATQSKKEDHPENFSFNQLSLLDENTIFDAPESIGEIDPQQETVDATEEYFGETKLELELEISDDERSQEHFRQLKLNEQMRLTAKKYDRVRIQLQKINSLTSRLNETVAQSYKELNDAILQQLIMGKSDKLENLRRTIRFRNQNLIQEIEITKSKTQSIIKRQTIDFDEVTLQTSSLHTDSSLIEEIKSNETDEGQNRDSDRVVAEFYAFKNHLGTYKKKGQVQFDQLKKVNYFKQMYIEKKDKKKILKHQLTTQHSSKKKIVPKKIYYGGKEGGWYGINSDSEDSWSLQKREGSASNSIRTSFHSDLRQNSQLNQQPSLQEMVKDLNRISPENELEIQTRDMRRLSQKQIDAYIVRSNASQNILLDNSANQSENQDQSQRFISPRDNDDLLILEEFNSITKRDKLHINQKQPKLKEDLIKSRSNTSAIIKDELEHQQIKVNKIQLTEKMESEEQSQTQQTMYNLTPALRNPQSENFSYQPQKAFTKIQQSKKIQPIKTNLLDRYPKSKNY</sequence>
<keyword evidence="1" id="KW-1133">Transmembrane helix</keyword>
<organism evidence="3 4">
    <name type="scientific">Stylonychia lemnae</name>
    <name type="common">Ciliate</name>
    <dbReference type="NCBI Taxonomy" id="5949"/>
    <lineage>
        <taxon>Eukaryota</taxon>
        <taxon>Sar</taxon>
        <taxon>Alveolata</taxon>
        <taxon>Ciliophora</taxon>
        <taxon>Intramacronucleata</taxon>
        <taxon>Spirotrichea</taxon>
        <taxon>Stichotrichia</taxon>
        <taxon>Sporadotrichida</taxon>
        <taxon>Oxytrichidae</taxon>
        <taxon>Stylonychinae</taxon>
        <taxon>Stylonychia</taxon>
    </lineage>
</organism>
<dbReference type="Proteomes" id="UP000039865">
    <property type="component" value="Unassembled WGS sequence"/>
</dbReference>
<keyword evidence="1" id="KW-0812">Transmembrane</keyword>
<dbReference type="SUPFAM" id="SSF81324">
    <property type="entry name" value="Voltage-gated potassium channels"/>
    <property type="match status" value="1"/>
</dbReference>
<dbReference type="PANTHER" id="PTHR47823:SF9">
    <property type="entry name" value="CHROMOSOME UNDETERMINED SCAFFOLD_10, WHOLE GENOME SHOTGUN SEQUENCE"/>
    <property type="match status" value="1"/>
</dbReference>
<evidence type="ECO:0000313" key="3">
    <source>
        <dbReference type="EMBL" id="CDW83271.1"/>
    </source>
</evidence>
<dbReference type="CDD" id="cd00038">
    <property type="entry name" value="CAP_ED"/>
    <property type="match status" value="1"/>
</dbReference>
<accession>A0A078AMW8</accession>
<feature type="transmembrane region" description="Helical" evidence="1">
    <location>
        <begin position="210"/>
        <end position="230"/>
    </location>
</feature>
<dbReference type="OrthoDB" id="297496at2759"/>